<keyword evidence="1" id="KW-0378">Hydrolase</keyword>
<dbReference type="GO" id="GO:0005634">
    <property type="term" value="C:nucleus"/>
    <property type="evidence" value="ECO:0007669"/>
    <property type="project" value="TreeGrafter"/>
</dbReference>
<gene>
    <name evidence="4" type="ORF">TEA_001606</name>
</gene>
<dbReference type="STRING" id="542762.A0A4S4F2T1"/>
<keyword evidence="2" id="KW-0694">RNA-binding</keyword>
<dbReference type="Proteomes" id="UP000306102">
    <property type="component" value="Unassembled WGS sequence"/>
</dbReference>
<dbReference type="GO" id="GO:0004525">
    <property type="term" value="F:ribonuclease III activity"/>
    <property type="evidence" value="ECO:0007669"/>
    <property type="project" value="TreeGrafter"/>
</dbReference>
<protein>
    <recommendedName>
        <fullName evidence="3">Dicer dsRNA-binding fold domain-containing protein</fullName>
    </recommendedName>
</protein>
<dbReference type="PROSITE" id="PS51327">
    <property type="entry name" value="DICER_DSRBF"/>
    <property type="match status" value="1"/>
</dbReference>
<dbReference type="FunFam" id="3.30.160.380:FF:000001">
    <property type="entry name" value="Endoribonuclease dicer-like 1"/>
    <property type="match status" value="1"/>
</dbReference>
<evidence type="ECO:0000256" key="2">
    <source>
        <dbReference type="PROSITE-ProRule" id="PRU00657"/>
    </source>
</evidence>
<sequence length="207" mass="23620">MQRLSWEVWTMQRENHHNNDHVISKPCIVTQFLKRVWMFKAAISLLDLIHQQHGDSSTLTRVKNYIASGDIMREESLRHASLPCASLDSELFNEVLYRVQSTGAVVTLSSSVALIYFYCSRLPSDGYFKPSPRCEIDKDLEICTLNFPKSCPVQTVRVEGNIKVLKQLVCLEACKQLHQKGALTDNLVPDILMEEADEQESGKYKQC</sequence>
<evidence type="ECO:0000259" key="3">
    <source>
        <dbReference type="PROSITE" id="PS51327"/>
    </source>
</evidence>
<evidence type="ECO:0000256" key="1">
    <source>
        <dbReference type="ARBA" id="ARBA00022801"/>
    </source>
</evidence>
<dbReference type="InterPro" id="IPR005034">
    <property type="entry name" value="Dicer_dimerisation"/>
</dbReference>
<feature type="domain" description="Dicer dsRNA-binding fold" evidence="3">
    <location>
        <begin position="111"/>
        <end position="197"/>
    </location>
</feature>
<dbReference type="GO" id="GO:0030422">
    <property type="term" value="P:siRNA processing"/>
    <property type="evidence" value="ECO:0007669"/>
    <property type="project" value="TreeGrafter"/>
</dbReference>
<dbReference type="PANTHER" id="PTHR14950">
    <property type="entry name" value="DICER-RELATED"/>
    <property type="match status" value="1"/>
</dbReference>
<dbReference type="AlphaFoldDB" id="A0A4S4F2T1"/>
<dbReference type="GO" id="GO:0005737">
    <property type="term" value="C:cytoplasm"/>
    <property type="evidence" value="ECO:0007669"/>
    <property type="project" value="TreeGrafter"/>
</dbReference>
<dbReference type="Gene3D" id="3.30.160.380">
    <property type="entry name" value="Dicer dimerisation domain"/>
    <property type="match status" value="1"/>
</dbReference>
<reference evidence="4 5" key="1">
    <citation type="journal article" date="2018" name="Proc. Natl. Acad. Sci. U.S.A.">
        <title>Draft genome sequence of Camellia sinensis var. sinensis provides insights into the evolution of the tea genome and tea quality.</title>
        <authorList>
            <person name="Wei C."/>
            <person name="Yang H."/>
            <person name="Wang S."/>
            <person name="Zhao J."/>
            <person name="Liu C."/>
            <person name="Gao L."/>
            <person name="Xia E."/>
            <person name="Lu Y."/>
            <person name="Tai Y."/>
            <person name="She G."/>
            <person name="Sun J."/>
            <person name="Cao H."/>
            <person name="Tong W."/>
            <person name="Gao Q."/>
            <person name="Li Y."/>
            <person name="Deng W."/>
            <person name="Jiang X."/>
            <person name="Wang W."/>
            <person name="Chen Q."/>
            <person name="Zhang S."/>
            <person name="Li H."/>
            <person name="Wu J."/>
            <person name="Wang P."/>
            <person name="Li P."/>
            <person name="Shi C."/>
            <person name="Zheng F."/>
            <person name="Jian J."/>
            <person name="Huang B."/>
            <person name="Shan D."/>
            <person name="Shi M."/>
            <person name="Fang C."/>
            <person name="Yue Y."/>
            <person name="Li F."/>
            <person name="Li D."/>
            <person name="Wei S."/>
            <person name="Han B."/>
            <person name="Jiang C."/>
            <person name="Yin Y."/>
            <person name="Xia T."/>
            <person name="Zhang Z."/>
            <person name="Bennetzen J.L."/>
            <person name="Zhao S."/>
            <person name="Wan X."/>
        </authorList>
    </citation>
    <scope>NUCLEOTIDE SEQUENCE [LARGE SCALE GENOMIC DNA]</scope>
    <source>
        <strain evidence="5">cv. Shuchazao</strain>
        <tissue evidence="4">Leaf</tissue>
    </source>
</reference>
<dbReference type="PANTHER" id="PTHR14950:SF70">
    <property type="entry name" value="ENDORIBONUCLEASE DICER HOMOLOG 2"/>
    <property type="match status" value="1"/>
</dbReference>
<keyword evidence="5" id="KW-1185">Reference proteome</keyword>
<dbReference type="EMBL" id="SDRB02000132">
    <property type="protein sequence ID" value="THG23810.1"/>
    <property type="molecule type" value="Genomic_DNA"/>
</dbReference>
<evidence type="ECO:0000313" key="4">
    <source>
        <dbReference type="EMBL" id="THG23810.1"/>
    </source>
</evidence>
<accession>A0A4S4F2T1</accession>
<dbReference type="GO" id="GO:0003723">
    <property type="term" value="F:RNA binding"/>
    <property type="evidence" value="ECO:0007669"/>
    <property type="project" value="UniProtKB-UniRule"/>
</dbReference>
<evidence type="ECO:0000313" key="5">
    <source>
        <dbReference type="Proteomes" id="UP000306102"/>
    </source>
</evidence>
<proteinExistence type="predicted"/>
<dbReference type="InterPro" id="IPR038248">
    <property type="entry name" value="Dicer_dimer_sf"/>
</dbReference>
<name>A0A4S4F2T1_CAMSN</name>
<organism evidence="4 5">
    <name type="scientific">Camellia sinensis var. sinensis</name>
    <name type="common">China tea</name>
    <dbReference type="NCBI Taxonomy" id="542762"/>
    <lineage>
        <taxon>Eukaryota</taxon>
        <taxon>Viridiplantae</taxon>
        <taxon>Streptophyta</taxon>
        <taxon>Embryophyta</taxon>
        <taxon>Tracheophyta</taxon>
        <taxon>Spermatophyta</taxon>
        <taxon>Magnoliopsida</taxon>
        <taxon>eudicotyledons</taxon>
        <taxon>Gunneridae</taxon>
        <taxon>Pentapetalae</taxon>
        <taxon>asterids</taxon>
        <taxon>Ericales</taxon>
        <taxon>Theaceae</taxon>
        <taxon>Camellia</taxon>
    </lineage>
</organism>
<dbReference type="Pfam" id="PF03368">
    <property type="entry name" value="Dicer_dimer"/>
    <property type="match status" value="1"/>
</dbReference>
<comment type="caution">
    <text evidence="4">The sequence shown here is derived from an EMBL/GenBank/DDBJ whole genome shotgun (WGS) entry which is preliminary data.</text>
</comment>